<protein>
    <submittedName>
        <fullName evidence="4">Similar to CheW like chemotaxis response regulatory protein</fullName>
    </submittedName>
</protein>
<dbReference type="InterPro" id="IPR036061">
    <property type="entry name" value="CheW-like_dom_sf"/>
</dbReference>
<evidence type="ECO:0000313" key="5">
    <source>
        <dbReference type="Proteomes" id="UP000191931"/>
    </source>
</evidence>
<sequence length="306" mass="34665">MKQQGILLGAGTNEMELLTVWIYDQLFGINVAKVQSVQAYDRKLVTPMPENPPGVMGMMLYRERTIPILDLELLLDMAKKGDKKNDREIVVVTEFNNTVNAFKAHGVNRILRFSWAEFSPINRFIGSDSYVTGSVQADEHEIMVLDLEQVLATVFPGMVLESVSEETMQRKEKISRNQLNILFAEDSFTIRKGVIKVLKQAGFEEITSFENGQDACDYCMKHADDFADTSIPTVVISDIEMPKMDGLTLCRKLKQDPVLKDLYVIIFSSLINTQMIQKCQQVSADRYVTKPETNALIEILDEFCSN</sequence>
<evidence type="ECO:0000313" key="4">
    <source>
        <dbReference type="EMBL" id="SLM32598.1"/>
    </source>
</evidence>
<dbReference type="InterPro" id="IPR002545">
    <property type="entry name" value="CheW-lke_dom"/>
</dbReference>
<keyword evidence="1" id="KW-0597">Phosphoprotein</keyword>
<dbReference type="InterPro" id="IPR011006">
    <property type="entry name" value="CheY-like_superfamily"/>
</dbReference>
<dbReference type="SUPFAM" id="SSF50341">
    <property type="entry name" value="CheW-like"/>
    <property type="match status" value="1"/>
</dbReference>
<dbReference type="PIRSF" id="PIRSF002867">
    <property type="entry name" value="CheV"/>
    <property type="match status" value="1"/>
</dbReference>
<dbReference type="Pfam" id="PF00072">
    <property type="entry name" value="Response_reg"/>
    <property type="match status" value="1"/>
</dbReference>
<dbReference type="InterPro" id="IPR001789">
    <property type="entry name" value="Sig_transdc_resp-reg_receiver"/>
</dbReference>
<accession>A0A1W1HJQ7</accession>
<dbReference type="PANTHER" id="PTHR47233:SF3">
    <property type="entry name" value="CHEMOTAXIS PROTEIN CHEV"/>
    <property type="match status" value="1"/>
</dbReference>
<dbReference type="PROSITE" id="PS50110">
    <property type="entry name" value="RESPONSE_REGULATORY"/>
    <property type="match status" value="1"/>
</dbReference>
<dbReference type="RefSeq" id="WP_080802574.1">
    <property type="nucleotide sequence ID" value="NZ_LT828543.1"/>
</dbReference>
<name>A0A1W1HJQ7_9BACT</name>
<evidence type="ECO:0000259" key="2">
    <source>
        <dbReference type="PROSITE" id="PS50110"/>
    </source>
</evidence>
<dbReference type="SUPFAM" id="SSF52172">
    <property type="entry name" value="CheY-like"/>
    <property type="match status" value="1"/>
</dbReference>
<dbReference type="InterPro" id="IPR024181">
    <property type="entry name" value="Chemotax_regulator_CheV"/>
</dbReference>
<dbReference type="SMART" id="SM00260">
    <property type="entry name" value="CheW"/>
    <property type="match status" value="1"/>
</dbReference>
<dbReference type="AlphaFoldDB" id="A0A1W1HJQ7"/>
<feature type="domain" description="Response regulatory" evidence="2">
    <location>
        <begin position="180"/>
        <end position="305"/>
    </location>
</feature>
<dbReference type="STRING" id="1246637.MTBBW1_760062"/>
<dbReference type="Proteomes" id="UP000191931">
    <property type="component" value="Unassembled WGS sequence"/>
</dbReference>
<dbReference type="EMBL" id="FWEV01000321">
    <property type="protein sequence ID" value="SLM32598.1"/>
    <property type="molecule type" value="Genomic_DNA"/>
</dbReference>
<dbReference type="GO" id="GO:0000160">
    <property type="term" value="P:phosphorelay signal transduction system"/>
    <property type="evidence" value="ECO:0007669"/>
    <property type="project" value="InterPro"/>
</dbReference>
<feature type="modified residue" description="4-aspartylphosphate" evidence="1">
    <location>
        <position position="238"/>
    </location>
</feature>
<dbReference type="PROSITE" id="PS50851">
    <property type="entry name" value="CHEW"/>
    <property type="match status" value="1"/>
</dbReference>
<dbReference type="Gene3D" id="2.40.50.180">
    <property type="entry name" value="CheA-289, Domain 4"/>
    <property type="match status" value="1"/>
</dbReference>
<dbReference type="OrthoDB" id="9806105at2"/>
<organism evidence="4 5">
    <name type="scientific">Desulfamplus magnetovallimortis</name>
    <dbReference type="NCBI Taxonomy" id="1246637"/>
    <lineage>
        <taxon>Bacteria</taxon>
        <taxon>Pseudomonadati</taxon>
        <taxon>Thermodesulfobacteriota</taxon>
        <taxon>Desulfobacteria</taxon>
        <taxon>Desulfobacterales</taxon>
        <taxon>Desulfobacteraceae</taxon>
        <taxon>Desulfamplus</taxon>
    </lineage>
</organism>
<evidence type="ECO:0000256" key="1">
    <source>
        <dbReference type="PROSITE-ProRule" id="PRU00169"/>
    </source>
</evidence>
<dbReference type="Gene3D" id="3.40.50.2300">
    <property type="match status" value="1"/>
</dbReference>
<dbReference type="Gene3D" id="2.30.30.40">
    <property type="entry name" value="SH3 Domains"/>
    <property type="match status" value="1"/>
</dbReference>
<proteinExistence type="predicted"/>
<feature type="domain" description="CheW-like" evidence="3">
    <location>
        <begin position="14"/>
        <end position="156"/>
    </location>
</feature>
<dbReference type="GO" id="GO:0006935">
    <property type="term" value="P:chemotaxis"/>
    <property type="evidence" value="ECO:0007669"/>
    <property type="project" value="InterPro"/>
</dbReference>
<dbReference type="Pfam" id="PF01584">
    <property type="entry name" value="CheW"/>
    <property type="match status" value="1"/>
</dbReference>
<dbReference type="PANTHER" id="PTHR47233">
    <property type="entry name" value="CHEMOTAXIS PROTEIN CHEV"/>
    <property type="match status" value="1"/>
</dbReference>
<dbReference type="SMART" id="SM00448">
    <property type="entry name" value="REC"/>
    <property type="match status" value="1"/>
</dbReference>
<evidence type="ECO:0000259" key="3">
    <source>
        <dbReference type="PROSITE" id="PS50851"/>
    </source>
</evidence>
<keyword evidence="5" id="KW-1185">Reference proteome</keyword>
<reference evidence="4 5" key="1">
    <citation type="submission" date="2017-03" db="EMBL/GenBank/DDBJ databases">
        <authorList>
            <person name="Afonso C.L."/>
            <person name="Miller P.J."/>
            <person name="Scott M.A."/>
            <person name="Spackman E."/>
            <person name="Goraichik I."/>
            <person name="Dimitrov K.M."/>
            <person name="Suarez D.L."/>
            <person name="Swayne D.E."/>
        </authorList>
    </citation>
    <scope>NUCLEOTIDE SEQUENCE [LARGE SCALE GENOMIC DNA]</scope>
    <source>
        <strain evidence="4">PRJEB14757</strain>
    </source>
</reference>
<gene>
    <name evidence="4" type="primary">cheV</name>
    <name evidence="4" type="ORF">MTBBW1_760062</name>
</gene>